<organism evidence="8 9">
    <name type="scientific">Arcicella lustrica</name>
    <dbReference type="NCBI Taxonomy" id="2984196"/>
    <lineage>
        <taxon>Bacteria</taxon>
        <taxon>Pseudomonadati</taxon>
        <taxon>Bacteroidota</taxon>
        <taxon>Cytophagia</taxon>
        <taxon>Cytophagales</taxon>
        <taxon>Flectobacillaceae</taxon>
        <taxon>Arcicella</taxon>
    </lineage>
</organism>
<dbReference type="InterPro" id="IPR033985">
    <property type="entry name" value="SusD-like_N"/>
</dbReference>
<dbReference type="Pfam" id="PF07980">
    <property type="entry name" value="SusD_RagB"/>
    <property type="match status" value="1"/>
</dbReference>
<dbReference type="InterPro" id="IPR012944">
    <property type="entry name" value="SusD_RagB_dom"/>
</dbReference>
<keyword evidence="4" id="KW-0472">Membrane</keyword>
<dbReference type="PROSITE" id="PS51257">
    <property type="entry name" value="PROKAR_LIPOPROTEIN"/>
    <property type="match status" value="1"/>
</dbReference>
<evidence type="ECO:0000313" key="8">
    <source>
        <dbReference type="EMBL" id="MEA5427927.1"/>
    </source>
</evidence>
<keyword evidence="5" id="KW-0998">Cell outer membrane</keyword>
<reference evidence="8 9" key="1">
    <citation type="submission" date="2023-12" db="EMBL/GenBank/DDBJ databases">
        <title>Novel species of the genus Arcicella isolated from rivers.</title>
        <authorList>
            <person name="Lu H."/>
        </authorList>
    </citation>
    <scope>NUCLEOTIDE SEQUENCE [LARGE SCALE GENOMIC DNA]</scope>
    <source>
        <strain evidence="8 9">DC25W</strain>
    </source>
</reference>
<evidence type="ECO:0000313" key="9">
    <source>
        <dbReference type="Proteomes" id="UP001302222"/>
    </source>
</evidence>
<comment type="caution">
    <text evidence="8">The sequence shown here is derived from an EMBL/GenBank/DDBJ whole genome shotgun (WGS) entry which is preliminary data.</text>
</comment>
<evidence type="ECO:0000256" key="4">
    <source>
        <dbReference type="ARBA" id="ARBA00023136"/>
    </source>
</evidence>
<evidence type="ECO:0000256" key="5">
    <source>
        <dbReference type="ARBA" id="ARBA00023237"/>
    </source>
</evidence>
<protein>
    <submittedName>
        <fullName evidence="8">RagB/SusD family nutrient uptake outer membrane protein</fullName>
    </submittedName>
</protein>
<dbReference type="RefSeq" id="WP_323259783.1">
    <property type="nucleotide sequence ID" value="NZ_JAYGIM010000011.1"/>
</dbReference>
<proteinExistence type="inferred from homology"/>
<name>A0ABU5SKV3_9BACT</name>
<dbReference type="Gene3D" id="1.25.40.390">
    <property type="match status" value="1"/>
</dbReference>
<keyword evidence="3" id="KW-0732">Signal</keyword>
<dbReference type="EMBL" id="JAYGIM010000011">
    <property type="protein sequence ID" value="MEA5427927.1"/>
    <property type="molecule type" value="Genomic_DNA"/>
</dbReference>
<evidence type="ECO:0000256" key="2">
    <source>
        <dbReference type="ARBA" id="ARBA00006275"/>
    </source>
</evidence>
<dbReference type="SUPFAM" id="SSF48452">
    <property type="entry name" value="TPR-like"/>
    <property type="match status" value="1"/>
</dbReference>
<evidence type="ECO:0000256" key="1">
    <source>
        <dbReference type="ARBA" id="ARBA00004442"/>
    </source>
</evidence>
<feature type="domain" description="SusD-like N-terminal" evidence="7">
    <location>
        <begin position="83"/>
        <end position="216"/>
    </location>
</feature>
<evidence type="ECO:0000259" key="6">
    <source>
        <dbReference type="Pfam" id="PF07980"/>
    </source>
</evidence>
<gene>
    <name evidence="8" type="ORF">VB798_15145</name>
</gene>
<feature type="domain" description="RagB/SusD" evidence="6">
    <location>
        <begin position="301"/>
        <end position="598"/>
    </location>
</feature>
<dbReference type="Pfam" id="PF14322">
    <property type="entry name" value="SusD-like_3"/>
    <property type="match status" value="1"/>
</dbReference>
<accession>A0ABU5SKV3</accession>
<evidence type="ECO:0000259" key="7">
    <source>
        <dbReference type="Pfam" id="PF14322"/>
    </source>
</evidence>
<comment type="subcellular location">
    <subcellularLocation>
        <location evidence="1">Cell outer membrane</location>
    </subcellularLocation>
</comment>
<keyword evidence="9" id="KW-1185">Reference proteome</keyword>
<sequence length="598" mass="68869">MKKQFFFYGLLLIGSCFACKDEVLDLEPLDQATEAIFFKNPEQFKAATNDFYTKMISWRTIDDSNIYDWMDIGSDLTSRVNTYGQGGGITGAIDIYWRNPYKYIRSNNILIQKGQVYTGNKDEIKTYLAEAYFFRAWHHFFLLKRFGGVPILTKVLDVDSPELYSKRATRYEVTKQILSDLDLAIQDLPTEQNIANNDKGHVSKWAAMAFKARVLLYEATWEKYVGESTDFEKNQKKEDKTRQYLEEVVSLTKTVMEQGGYELWDKLGDESYFYLFNLDDALSNPLGFTKASNKEFILKSNYDFTFYRAQMNISHTVTGHLAPSRKMMDMYLCKDGLPPSESTVFKGYAKMTDEFDNRDNRLNNFVYRPLKRYWGYGKSTRGGGANYGQDFPSTILPAIAILNASTSGGYGNRKFLSEHRLREDNQESYDYPQIRLAEVYLIYAEALYERDGFISDENLNISINKIRNRAGVAPLTNALMATHPKLNMLGEIRRERALELFGENFRFDDLKRWNIAEQELNQAILGARVIGTEYETYIYNGKPIYTPSAYTTFGMDAQTGAIVLDPASNRKFSKKNYLAPIPLNQIILNPNLKQNPGW</sequence>
<comment type="similarity">
    <text evidence="2">Belongs to the SusD family.</text>
</comment>
<dbReference type="Proteomes" id="UP001302222">
    <property type="component" value="Unassembled WGS sequence"/>
</dbReference>
<evidence type="ECO:0000256" key="3">
    <source>
        <dbReference type="ARBA" id="ARBA00022729"/>
    </source>
</evidence>
<dbReference type="InterPro" id="IPR011990">
    <property type="entry name" value="TPR-like_helical_dom_sf"/>
</dbReference>